<dbReference type="STRING" id="692370.A6F68_01073"/>
<evidence type="ECO:0000313" key="2">
    <source>
        <dbReference type="EMBL" id="ANY19592.1"/>
    </source>
</evidence>
<dbReference type="AlphaFoldDB" id="A0A1B2ABP7"/>
<reference evidence="2 3" key="1">
    <citation type="submission" date="2016-07" db="EMBL/GenBank/DDBJ databases">
        <title>Complete genome sequence of Altererythrobacter dongtanensis KCTC 22672, a type strain with esterase isolated from tidal flat.</title>
        <authorList>
            <person name="Cheng H."/>
            <person name="Wu Y.-H."/>
            <person name="Zhou P."/>
            <person name="Huo Y.-Y."/>
            <person name="Wang C.-S."/>
            <person name="Xu X.-W."/>
        </authorList>
    </citation>
    <scope>NUCLEOTIDE SEQUENCE [LARGE SCALE GENOMIC DNA]</scope>
    <source>
        <strain evidence="2 3">KCTC 22672</strain>
    </source>
</reference>
<name>A0A1B2ABP7_9SPHN</name>
<feature type="domain" description="Intradiol ring-cleavage dioxygenases" evidence="1">
    <location>
        <begin position="74"/>
        <end position="181"/>
    </location>
</feature>
<dbReference type="PANTHER" id="PTHR34315:SF1">
    <property type="entry name" value="INTRADIOL RING-CLEAVAGE DIOXYGENASES DOMAIN-CONTAINING PROTEIN-RELATED"/>
    <property type="match status" value="1"/>
</dbReference>
<keyword evidence="2" id="KW-0223">Dioxygenase</keyword>
<proteinExistence type="predicted"/>
<keyword evidence="3" id="KW-1185">Reference proteome</keyword>
<dbReference type="Gene3D" id="2.60.130.10">
    <property type="entry name" value="Aromatic compound dioxygenase"/>
    <property type="match status" value="1"/>
</dbReference>
<evidence type="ECO:0000259" key="1">
    <source>
        <dbReference type="Pfam" id="PF00775"/>
    </source>
</evidence>
<dbReference type="InterPro" id="IPR000627">
    <property type="entry name" value="Intradiol_dOase_C"/>
</dbReference>
<dbReference type="OrthoDB" id="9800887at2"/>
<sequence length="267" mass="29183">MTDDWKRRSVLAGVLGAGGAIAWSGRATGQEPAAGRGLSLLQERWVGIVNHPERATSYSFEEGNQCIATAEAIEGPFYGDRRLPRRSDIREGREGVMLELGLRIVSADTCRPVSGAELEIWHCDAVGLYSRFAKNDPLVWPVPGAKVPPSDEETFLRGCQCTDEQGFARFTTIVPGWYTPRAPHIHGKVWTGGKSVFVFQMYLPDSVNRRVALLPPYNRRPPSPYTNYNDSVIERSGGANGSFLKVTPTLAGYRGTLTVGLPSTAST</sequence>
<dbReference type="RefSeq" id="WP_084001691.1">
    <property type="nucleotide sequence ID" value="NZ_CP016591.1"/>
</dbReference>
<dbReference type="PANTHER" id="PTHR34315">
    <property type="match status" value="1"/>
</dbReference>
<dbReference type="KEGG" id="ado:A6F68_01073"/>
<protein>
    <submittedName>
        <fullName evidence="2">Dioxygenase</fullName>
    </submittedName>
</protein>
<dbReference type="PATRIC" id="fig|692370.5.peg.1089"/>
<evidence type="ECO:0000313" key="3">
    <source>
        <dbReference type="Proteomes" id="UP000092932"/>
    </source>
</evidence>
<dbReference type="SUPFAM" id="SSF49482">
    <property type="entry name" value="Aromatic compound dioxygenase"/>
    <property type="match status" value="1"/>
</dbReference>
<dbReference type="Pfam" id="PF00775">
    <property type="entry name" value="Dioxygenase_C"/>
    <property type="match status" value="1"/>
</dbReference>
<dbReference type="GO" id="GO:0008199">
    <property type="term" value="F:ferric iron binding"/>
    <property type="evidence" value="ECO:0007669"/>
    <property type="project" value="InterPro"/>
</dbReference>
<gene>
    <name evidence="2" type="ORF">A6F68_01073</name>
</gene>
<accession>A0A1B2ABP7</accession>
<keyword evidence="2" id="KW-0560">Oxidoreductase</keyword>
<dbReference type="EMBL" id="CP016591">
    <property type="protein sequence ID" value="ANY19592.1"/>
    <property type="molecule type" value="Genomic_DNA"/>
</dbReference>
<dbReference type="GO" id="GO:0016702">
    <property type="term" value="F:oxidoreductase activity, acting on single donors with incorporation of molecular oxygen, incorporation of two atoms of oxygen"/>
    <property type="evidence" value="ECO:0007669"/>
    <property type="project" value="InterPro"/>
</dbReference>
<organism evidence="2 3">
    <name type="scientific">Tsuneonella dongtanensis</name>
    <dbReference type="NCBI Taxonomy" id="692370"/>
    <lineage>
        <taxon>Bacteria</taxon>
        <taxon>Pseudomonadati</taxon>
        <taxon>Pseudomonadota</taxon>
        <taxon>Alphaproteobacteria</taxon>
        <taxon>Sphingomonadales</taxon>
        <taxon>Erythrobacteraceae</taxon>
        <taxon>Tsuneonella</taxon>
    </lineage>
</organism>
<dbReference type="Proteomes" id="UP000092932">
    <property type="component" value="Chromosome"/>
</dbReference>
<dbReference type="InterPro" id="IPR015889">
    <property type="entry name" value="Intradiol_dOase_core"/>
</dbReference>